<evidence type="ECO:0000256" key="1">
    <source>
        <dbReference type="SAM" id="MobiDB-lite"/>
    </source>
</evidence>
<name>A0AAE0BE36_9CHLO</name>
<feature type="non-terminal residue" evidence="2">
    <location>
        <position position="262"/>
    </location>
</feature>
<evidence type="ECO:0000313" key="2">
    <source>
        <dbReference type="EMBL" id="KAK3234284.1"/>
    </source>
</evidence>
<feature type="compositionally biased region" description="Basic and acidic residues" evidence="1">
    <location>
        <begin position="53"/>
        <end position="63"/>
    </location>
</feature>
<dbReference type="Proteomes" id="UP001190700">
    <property type="component" value="Unassembled WGS sequence"/>
</dbReference>
<evidence type="ECO:0000313" key="3">
    <source>
        <dbReference type="Proteomes" id="UP001190700"/>
    </source>
</evidence>
<dbReference type="EMBL" id="LGRX02035521">
    <property type="protein sequence ID" value="KAK3234284.1"/>
    <property type="molecule type" value="Genomic_DNA"/>
</dbReference>
<feature type="compositionally biased region" description="Basic and acidic residues" evidence="1">
    <location>
        <begin position="90"/>
        <end position="102"/>
    </location>
</feature>
<protein>
    <submittedName>
        <fullName evidence="2">Uncharacterized protein</fullName>
    </submittedName>
</protein>
<dbReference type="AlphaFoldDB" id="A0AAE0BE36"/>
<feature type="compositionally biased region" description="Polar residues" evidence="1">
    <location>
        <begin position="238"/>
        <end position="253"/>
    </location>
</feature>
<feature type="region of interest" description="Disordered" evidence="1">
    <location>
        <begin position="1"/>
        <end position="225"/>
    </location>
</feature>
<feature type="region of interest" description="Disordered" evidence="1">
    <location>
        <begin position="238"/>
        <end position="262"/>
    </location>
</feature>
<proteinExistence type="predicted"/>
<sequence>MKIRIRVGDGLSALPQTTSGERPDFDSRECKSKESCARNSTQPTANDDVMQSDELRYREEPCKETGSARGNIASSESMHVALKPSKRRKVQDTNVEKLAVEVRDDEVLEESGDEYFELPLDEHEDNNHGKSKLKEGVQRKASKAKDLSFEPRGASSKEEEKTPTTSGKVSKRHKIEARALAQVPVVSEEPKRGSLQQNAQESKESCEPSTVGQENLGPPTGASATCTKQGIAVQCRTNTPLNPTKTRLTSVESSKLCAVSKT</sequence>
<accession>A0AAE0BE36</accession>
<gene>
    <name evidence="2" type="ORF">CYMTET_55457</name>
</gene>
<organism evidence="2 3">
    <name type="scientific">Cymbomonas tetramitiformis</name>
    <dbReference type="NCBI Taxonomy" id="36881"/>
    <lineage>
        <taxon>Eukaryota</taxon>
        <taxon>Viridiplantae</taxon>
        <taxon>Chlorophyta</taxon>
        <taxon>Pyramimonadophyceae</taxon>
        <taxon>Pyramimonadales</taxon>
        <taxon>Pyramimonadaceae</taxon>
        <taxon>Cymbomonas</taxon>
    </lineage>
</organism>
<feature type="compositionally biased region" description="Basic and acidic residues" evidence="1">
    <location>
        <begin position="21"/>
        <end position="36"/>
    </location>
</feature>
<comment type="caution">
    <text evidence="2">The sequence shown here is derived from an EMBL/GenBank/DDBJ whole genome shotgun (WGS) entry which is preliminary data.</text>
</comment>
<reference evidence="2 3" key="1">
    <citation type="journal article" date="2015" name="Genome Biol. Evol.">
        <title>Comparative Genomics of a Bacterivorous Green Alga Reveals Evolutionary Causalities and Consequences of Phago-Mixotrophic Mode of Nutrition.</title>
        <authorList>
            <person name="Burns J.A."/>
            <person name="Paasch A."/>
            <person name="Narechania A."/>
            <person name="Kim E."/>
        </authorList>
    </citation>
    <scope>NUCLEOTIDE SEQUENCE [LARGE SCALE GENOMIC DNA]</scope>
    <source>
        <strain evidence="2 3">PLY_AMNH</strain>
    </source>
</reference>
<feature type="compositionally biased region" description="Basic and acidic residues" evidence="1">
    <location>
        <begin position="125"/>
        <end position="162"/>
    </location>
</feature>
<feature type="compositionally biased region" description="Acidic residues" evidence="1">
    <location>
        <begin position="103"/>
        <end position="116"/>
    </location>
</feature>
<keyword evidence="3" id="KW-1185">Reference proteome</keyword>